<evidence type="ECO:0000313" key="2">
    <source>
        <dbReference type="Proteomes" id="UP001420932"/>
    </source>
</evidence>
<name>A0AAP0JIV8_9MAGN</name>
<keyword evidence="2" id="KW-1185">Reference proteome</keyword>
<protein>
    <submittedName>
        <fullName evidence="1">Uncharacterized protein</fullName>
    </submittedName>
</protein>
<comment type="caution">
    <text evidence="1">The sequence shown here is derived from an EMBL/GenBank/DDBJ whole genome shotgun (WGS) entry which is preliminary data.</text>
</comment>
<dbReference type="EMBL" id="JBBNAF010000006">
    <property type="protein sequence ID" value="KAK9134772.1"/>
    <property type="molecule type" value="Genomic_DNA"/>
</dbReference>
<accession>A0AAP0JIV8</accession>
<evidence type="ECO:0000313" key="1">
    <source>
        <dbReference type="EMBL" id="KAK9134772.1"/>
    </source>
</evidence>
<reference evidence="1 2" key="1">
    <citation type="submission" date="2024-01" db="EMBL/GenBank/DDBJ databases">
        <title>Genome assemblies of Stephania.</title>
        <authorList>
            <person name="Yang L."/>
        </authorList>
    </citation>
    <scope>NUCLEOTIDE SEQUENCE [LARGE SCALE GENOMIC DNA]</scope>
    <source>
        <strain evidence="1">YNDBR</strain>
        <tissue evidence="1">Leaf</tissue>
    </source>
</reference>
<proteinExistence type="predicted"/>
<dbReference type="Proteomes" id="UP001420932">
    <property type="component" value="Unassembled WGS sequence"/>
</dbReference>
<organism evidence="1 2">
    <name type="scientific">Stephania yunnanensis</name>
    <dbReference type="NCBI Taxonomy" id="152371"/>
    <lineage>
        <taxon>Eukaryota</taxon>
        <taxon>Viridiplantae</taxon>
        <taxon>Streptophyta</taxon>
        <taxon>Embryophyta</taxon>
        <taxon>Tracheophyta</taxon>
        <taxon>Spermatophyta</taxon>
        <taxon>Magnoliopsida</taxon>
        <taxon>Ranunculales</taxon>
        <taxon>Menispermaceae</taxon>
        <taxon>Menispermoideae</taxon>
        <taxon>Cissampelideae</taxon>
        <taxon>Stephania</taxon>
    </lineage>
</organism>
<dbReference type="AlphaFoldDB" id="A0AAP0JIV8"/>
<sequence>MMPRLGTQRRLGMSTVWPWNVPWREHSGSLARAWFGLCAILGGSTVAFWHGLGTSTVVNLGSEHDAPWQVQSKAVPWHEQGRALAWARHTLARFMELDNIYYKEGDSPRGGMGKRARKT</sequence>
<gene>
    <name evidence="1" type="ORF">Syun_014102</name>
</gene>